<evidence type="ECO:0000256" key="1">
    <source>
        <dbReference type="SAM" id="MobiDB-lite"/>
    </source>
</evidence>
<reference evidence="2 3" key="1">
    <citation type="submission" date="2019-01" db="EMBL/GenBank/DDBJ databases">
        <title>A draft genome assembly of the solar-powered sea slug Elysia chlorotica.</title>
        <authorList>
            <person name="Cai H."/>
            <person name="Li Q."/>
            <person name="Fang X."/>
            <person name="Li J."/>
            <person name="Curtis N.E."/>
            <person name="Altenburger A."/>
            <person name="Shibata T."/>
            <person name="Feng M."/>
            <person name="Maeda T."/>
            <person name="Schwartz J.A."/>
            <person name="Shigenobu S."/>
            <person name="Lundholm N."/>
            <person name="Nishiyama T."/>
            <person name="Yang H."/>
            <person name="Hasebe M."/>
            <person name="Li S."/>
            <person name="Pierce S.K."/>
            <person name="Wang J."/>
        </authorList>
    </citation>
    <scope>NUCLEOTIDE SEQUENCE [LARGE SCALE GENOMIC DNA]</scope>
    <source>
        <strain evidence="2">EC2010</strain>
        <tissue evidence="2">Whole organism of an adult</tissue>
    </source>
</reference>
<organism evidence="2 3">
    <name type="scientific">Elysia chlorotica</name>
    <name type="common">Eastern emerald elysia</name>
    <name type="synonym">Sea slug</name>
    <dbReference type="NCBI Taxonomy" id="188477"/>
    <lineage>
        <taxon>Eukaryota</taxon>
        <taxon>Metazoa</taxon>
        <taxon>Spiralia</taxon>
        <taxon>Lophotrochozoa</taxon>
        <taxon>Mollusca</taxon>
        <taxon>Gastropoda</taxon>
        <taxon>Heterobranchia</taxon>
        <taxon>Euthyneura</taxon>
        <taxon>Panpulmonata</taxon>
        <taxon>Sacoglossa</taxon>
        <taxon>Placobranchoidea</taxon>
        <taxon>Plakobranchidae</taxon>
        <taxon>Elysia</taxon>
    </lineage>
</organism>
<feature type="non-terminal residue" evidence="2">
    <location>
        <position position="1"/>
    </location>
</feature>
<keyword evidence="3" id="KW-1185">Reference proteome</keyword>
<gene>
    <name evidence="2" type="ORF">EGW08_015557</name>
</gene>
<evidence type="ECO:0000313" key="3">
    <source>
        <dbReference type="Proteomes" id="UP000271974"/>
    </source>
</evidence>
<dbReference type="Proteomes" id="UP000271974">
    <property type="component" value="Unassembled WGS sequence"/>
</dbReference>
<feature type="region of interest" description="Disordered" evidence="1">
    <location>
        <begin position="383"/>
        <end position="434"/>
    </location>
</feature>
<feature type="compositionally biased region" description="Polar residues" evidence="1">
    <location>
        <begin position="525"/>
        <end position="534"/>
    </location>
</feature>
<comment type="caution">
    <text evidence="2">The sequence shown here is derived from an EMBL/GenBank/DDBJ whole genome shotgun (WGS) entry which is preliminary data.</text>
</comment>
<proteinExistence type="predicted"/>
<dbReference type="EMBL" id="RQTK01000644">
    <property type="protein sequence ID" value="RUS76667.1"/>
    <property type="molecule type" value="Genomic_DNA"/>
</dbReference>
<dbReference type="OrthoDB" id="6160253at2759"/>
<feature type="region of interest" description="Disordered" evidence="1">
    <location>
        <begin position="467"/>
        <end position="492"/>
    </location>
</feature>
<accession>A0A3S0ZDW0</accession>
<feature type="compositionally biased region" description="Polar residues" evidence="1">
    <location>
        <begin position="383"/>
        <end position="393"/>
    </location>
</feature>
<sequence>RVYGASVTRPAALQAKVEVRHEEVRRDSDQVVDSQLKHLSEDEWSEGGGGIVLRLPKLDLTNLQGSRKNHKKGLDCKLYRVACDITLPLASSNFPAQFQCVSCPFTVRTGSPQLWAYTSTIVWFVWFQRDMREPDSKCPPSSGIGSILSLIQARIIGAGLRYSSLTSGERDGINPHRLTDGERQGWTDTIKTLCEVERDGSTISRSKFIRQMPKKECIWLLVCAAVNTGLRLMKYDLDRFYHIGLSNKMCRSCRDIQIGDFILRSSLTRIENSLSSQPHTKVIVQVCTDSEVEPVVTGVDDFDKWTLQEKVRNISVGKIENKCVYYILPSREDVRSIREQKRDTKKVKNSYSTKSNQEDLPPGLLIKGMSSLTLSDSALSNETLSESFASSPALTIRPEEEEEEEPARKKCAVSPETQHREEIRQTPLGHPGVDDTVTSSTGVVEEFTATFPVSPISVGAAERSFSETAERVLQGSPDNSSLGSHHDNEDWDSERLLSPKDEAFILKEMERDNLPPHVLNDVLLSSGSESSVQENPFDPVGELAAMSPESMHSAEMGSPFSDILM</sequence>
<feature type="region of interest" description="Disordered" evidence="1">
    <location>
        <begin position="337"/>
        <end position="364"/>
    </location>
</feature>
<dbReference type="AlphaFoldDB" id="A0A3S0ZDW0"/>
<evidence type="ECO:0000313" key="2">
    <source>
        <dbReference type="EMBL" id="RUS76667.1"/>
    </source>
</evidence>
<name>A0A3S0ZDW0_ELYCH</name>
<protein>
    <submittedName>
        <fullName evidence="2">Uncharacterized protein</fullName>
    </submittedName>
</protein>
<feature type="region of interest" description="Disordered" evidence="1">
    <location>
        <begin position="525"/>
        <end position="565"/>
    </location>
</feature>